<keyword evidence="1" id="KW-0812">Transmembrane</keyword>
<reference evidence="2" key="1">
    <citation type="journal article" date="2014" name="Front. Microbiol.">
        <title>High frequency of phylogenetically diverse reductive dehalogenase-homologous genes in deep subseafloor sedimentary metagenomes.</title>
        <authorList>
            <person name="Kawai M."/>
            <person name="Futagami T."/>
            <person name="Toyoda A."/>
            <person name="Takaki Y."/>
            <person name="Nishi S."/>
            <person name="Hori S."/>
            <person name="Arai W."/>
            <person name="Tsubouchi T."/>
            <person name="Morono Y."/>
            <person name="Uchiyama I."/>
            <person name="Ito T."/>
            <person name="Fujiyama A."/>
            <person name="Inagaki F."/>
            <person name="Takami H."/>
        </authorList>
    </citation>
    <scope>NUCLEOTIDE SEQUENCE</scope>
    <source>
        <strain evidence="2">Expedition CK06-06</strain>
    </source>
</reference>
<sequence length="122" mass="14411">MRHSKDKKFQNYKIKLGNFQKINIVVILICLLPIIVSIIYVFYFGVNVTFGDQWETVVIIDKITSGNFKFSDLLLPHNEHIIFFPHIFILLLGFITKFNNLVEMFIIIFLLVVSFLIFCLYF</sequence>
<evidence type="ECO:0008006" key="3">
    <source>
        <dbReference type="Google" id="ProtNLM"/>
    </source>
</evidence>
<feature type="transmembrane region" description="Helical" evidence="1">
    <location>
        <begin position="21"/>
        <end position="43"/>
    </location>
</feature>
<feature type="transmembrane region" description="Helical" evidence="1">
    <location>
        <begin position="80"/>
        <end position="96"/>
    </location>
</feature>
<feature type="transmembrane region" description="Helical" evidence="1">
    <location>
        <begin position="101"/>
        <end position="121"/>
    </location>
</feature>
<comment type="caution">
    <text evidence="2">The sequence shown here is derived from an EMBL/GenBank/DDBJ whole genome shotgun (WGS) entry which is preliminary data.</text>
</comment>
<keyword evidence="1" id="KW-0472">Membrane</keyword>
<dbReference type="EMBL" id="BARW01035260">
    <property type="protein sequence ID" value="GAJ19000.1"/>
    <property type="molecule type" value="Genomic_DNA"/>
</dbReference>
<gene>
    <name evidence="2" type="ORF">S12H4_55039</name>
</gene>
<evidence type="ECO:0000313" key="2">
    <source>
        <dbReference type="EMBL" id="GAJ19000.1"/>
    </source>
</evidence>
<organism evidence="2">
    <name type="scientific">marine sediment metagenome</name>
    <dbReference type="NCBI Taxonomy" id="412755"/>
    <lineage>
        <taxon>unclassified sequences</taxon>
        <taxon>metagenomes</taxon>
        <taxon>ecological metagenomes</taxon>
    </lineage>
</organism>
<dbReference type="AlphaFoldDB" id="X1VZT2"/>
<evidence type="ECO:0000256" key="1">
    <source>
        <dbReference type="SAM" id="Phobius"/>
    </source>
</evidence>
<name>X1VZT2_9ZZZZ</name>
<keyword evidence="1" id="KW-1133">Transmembrane helix</keyword>
<protein>
    <recommendedName>
        <fullName evidence="3">Glycosyltransferase RgtA/B/C/D-like domain-containing protein</fullName>
    </recommendedName>
</protein>
<accession>X1VZT2</accession>
<proteinExistence type="predicted"/>